<evidence type="ECO:0000313" key="2">
    <source>
        <dbReference type="EMBL" id="GIM06140.1"/>
    </source>
</evidence>
<name>A0A8J4LQS8_9CHLO</name>
<dbReference type="EMBL" id="BNCQ01000020">
    <property type="protein sequence ID" value="GIM06140.1"/>
    <property type="molecule type" value="Genomic_DNA"/>
</dbReference>
<protein>
    <recommendedName>
        <fullName evidence="4">Calcineurin-like phosphoesterase domain-containing protein</fullName>
    </recommendedName>
</protein>
<evidence type="ECO:0008006" key="4">
    <source>
        <dbReference type="Google" id="ProtNLM"/>
    </source>
</evidence>
<accession>A0A8J4LQS8</accession>
<feature type="region of interest" description="Disordered" evidence="1">
    <location>
        <begin position="617"/>
        <end position="642"/>
    </location>
</feature>
<organism evidence="2 3">
    <name type="scientific">Volvox reticuliferus</name>
    <dbReference type="NCBI Taxonomy" id="1737510"/>
    <lineage>
        <taxon>Eukaryota</taxon>
        <taxon>Viridiplantae</taxon>
        <taxon>Chlorophyta</taxon>
        <taxon>core chlorophytes</taxon>
        <taxon>Chlorophyceae</taxon>
        <taxon>CS clade</taxon>
        <taxon>Chlamydomonadales</taxon>
        <taxon>Volvocaceae</taxon>
        <taxon>Volvox</taxon>
    </lineage>
</organism>
<feature type="region of interest" description="Disordered" evidence="1">
    <location>
        <begin position="290"/>
        <end position="310"/>
    </location>
</feature>
<dbReference type="InterPro" id="IPR029052">
    <property type="entry name" value="Metallo-depent_PP-like"/>
</dbReference>
<gene>
    <name evidence="2" type="ORF">Vretimale_10532</name>
</gene>
<feature type="compositionally biased region" description="Gly residues" evidence="1">
    <location>
        <begin position="294"/>
        <end position="305"/>
    </location>
</feature>
<dbReference type="AlphaFoldDB" id="A0A8J4LQS8"/>
<dbReference type="PANTHER" id="PTHR37844:SF2">
    <property type="entry name" value="SER_THR PROTEIN PHOSPHATASE SUPERFAMILY (AFU_ORTHOLOGUE AFUA_1G14840)"/>
    <property type="match status" value="1"/>
</dbReference>
<feature type="compositionally biased region" description="Basic residues" evidence="1">
    <location>
        <begin position="619"/>
        <end position="634"/>
    </location>
</feature>
<evidence type="ECO:0000256" key="1">
    <source>
        <dbReference type="SAM" id="MobiDB-lite"/>
    </source>
</evidence>
<dbReference type="SUPFAM" id="SSF56300">
    <property type="entry name" value="Metallo-dependent phosphatases"/>
    <property type="match status" value="2"/>
</dbReference>
<feature type="region of interest" description="Disordered" evidence="1">
    <location>
        <begin position="396"/>
        <end position="439"/>
    </location>
</feature>
<reference evidence="2" key="1">
    <citation type="journal article" date="2021" name="Proc. Natl. Acad. Sci. U.S.A.">
        <title>Three genomes in the algal genus Volvox reveal the fate of a haploid sex-determining region after a transition to homothallism.</title>
        <authorList>
            <person name="Yamamoto K."/>
            <person name="Hamaji T."/>
            <person name="Kawai-Toyooka H."/>
            <person name="Matsuzaki R."/>
            <person name="Takahashi F."/>
            <person name="Nishimura Y."/>
            <person name="Kawachi M."/>
            <person name="Noguchi H."/>
            <person name="Minakuchi Y."/>
            <person name="Umen J.G."/>
            <person name="Toyoda A."/>
            <person name="Nozaki H."/>
        </authorList>
    </citation>
    <scope>NUCLEOTIDE SEQUENCE</scope>
    <source>
        <strain evidence="2">NIES-3785</strain>
    </source>
</reference>
<dbReference type="PANTHER" id="PTHR37844">
    <property type="entry name" value="SER/THR PROTEIN PHOSPHATASE SUPERFAMILY (AFU_ORTHOLOGUE AFUA_1G14840)"/>
    <property type="match status" value="1"/>
</dbReference>
<feature type="compositionally biased region" description="Low complexity" evidence="1">
    <location>
        <begin position="399"/>
        <end position="433"/>
    </location>
</feature>
<evidence type="ECO:0000313" key="3">
    <source>
        <dbReference type="Proteomes" id="UP000722791"/>
    </source>
</evidence>
<comment type="caution">
    <text evidence="2">The sequence shown here is derived from an EMBL/GenBank/DDBJ whole genome shotgun (WGS) entry which is preliminary data.</text>
</comment>
<sequence>MYYVFGPVTFMTQINPNRLLNNLRGQNPSTALFHRAAVLCLLGDIGDPSSQTYHDFLGACASRFRTVLLLAGNNEYRNHGGSGRTMAQTEELIRAAAKKYPNVHFLQNAKHVIGNVVFIGTTLWSHLPDTPLPPPSEEAVRGSGGITAGGAVATTGDAAGTCSSANPAGALPLQPGEQQPAPRLDTTRFVSTGAPDAFKSELDVQAPNVVMNLRISDSVTANTRGDVAVAASRLLSIGPKHQLQQQEVQQIFKQRQQAQLTPLVPVTQSQLPPRDGQYGLPFSIPSPRQERVAAGGGNGGGGGNGLQMRPPTDRGAVAAMPRFMSHSQPPPDWLTLRAFGGQCSGVADSGCDGACSGTGGASRPCRRRHLRHCVSLASLRPDEPCPSWRAMQAGCRRGNSASSSSSSESDALGSDSDSSQSSYSSDADNNDASPYITGDGCKELARRSEAAKPNEQAAATAASAVATVAAAPAAVVPNSLGSEADICRTSSNSPTRGPPASTLSTSELTLKPLEMLPVTRVLSQPVPKYAVPTSLPAFLSDPGSLAGTESTETHAPGALDNPEADVTGTGVAACTAGGGAAIPEVAPELTLASAPVLASGSASALDSGVDTGTLSTLKQRSHHHHHHHHHRHSSHTTQLPPPATVREFIGATSLDYRRIFISPGGPAITPDVTNALFWASLEYIQTEVAKAHQDGFVPIVLSHHAPSMRGTSRPTFAGHPSTHAYSSDLEPFLVSSGIAAWYCGHTHYNFDMKLPGDVRLASNQFGSQAKPADGYSRTWQHRLPSSTVDALQVGVSAAGSNAKPLAALDYLRGTSWTGSAPQPSNSQEAAAATMTMTMTTTAAKVSMPPRP</sequence>
<dbReference type="Proteomes" id="UP000722791">
    <property type="component" value="Unassembled WGS sequence"/>
</dbReference>
<proteinExistence type="predicted"/>